<comment type="caution">
    <text evidence="1">The sequence shown here is derived from an EMBL/GenBank/DDBJ whole genome shotgun (WGS) entry which is preliminary data.</text>
</comment>
<reference evidence="1" key="1">
    <citation type="submission" date="2020-05" db="EMBL/GenBank/DDBJ databases">
        <title>Large-scale comparative analyses of tick genomes elucidate their genetic diversity and vector capacities.</title>
        <authorList>
            <person name="Jia N."/>
            <person name="Wang J."/>
            <person name="Shi W."/>
            <person name="Du L."/>
            <person name="Sun Y."/>
            <person name="Zhan W."/>
            <person name="Jiang J."/>
            <person name="Wang Q."/>
            <person name="Zhang B."/>
            <person name="Ji P."/>
            <person name="Sakyi L.B."/>
            <person name="Cui X."/>
            <person name="Yuan T."/>
            <person name="Jiang B."/>
            <person name="Yang W."/>
            <person name="Lam T.T.-Y."/>
            <person name="Chang Q."/>
            <person name="Ding S."/>
            <person name="Wang X."/>
            <person name="Zhu J."/>
            <person name="Ruan X."/>
            <person name="Zhao L."/>
            <person name="Wei J."/>
            <person name="Que T."/>
            <person name="Du C."/>
            <person name="Cheng J."/>
            <person name="Dai P."/>
            <person name="Han X."/>
            <person name="Huang E."/>
            <person name="Gao Y."/>
            <person name="Liu J."/>
            <person name="Shao H."/>
            <person name="Ye R."/>
            <person name="Li L."/>
            <person name="Wei W."/>
            <person name="Wang X."/>
            <person name="Wang C."/>
            <person name="Yang T."/>
            <person name="Huo Q."/>
            <person name="Li W."/>
            <person name="Guo W."/>
            <person name="Chen H."/>
            <person name="Zhou L."/>
            <person name="Ni X."/>
            <person name="Tian J."/>
            <person name="Zhou Y."/>
            <person name="Sheng Y."/>
            <person name="Liu T."/>
            <person name="Pan Y."/>
            <person name="Xia L."/>
            <person name="Li J."/>
            <person name="Zhao F."/>
            <person name="Cao W."/>
        </authorList>
    </citation>
    <scope>NUCLEOTIDE SEQUENCE</scope>
    <source>
        <strain evidence="1">Hyas-2018</strain>
    </source>
</reference>
<dbReference type="Proteomes" id="UP000821845">
    <property type="component" value="Chromosome 8"/>
</dbReference>
<accession>A0ACB7RNH2</accession>
<sequence>MLSEQPTAQQVGILLLPMTSPEMQNACVHVQPKRALVFQCPVIASFSGESESCGADMGDYRSRALPGQIGELRTSKRHGDAWSAGREF</sequence>
<organism evidence="1 2">
    <name type="scientific">Hyalomma asiaticum</name>
    <name type="common">Tick</name>
    <dbReference type="NCBI Taxonomy" id="266040"/>
    <lineage>
        <taxon>Eukaryota</taxon>
        <taxon>Metazoa</taxon>
        <taxon>Ecdysozoa</taxon>
        <taxon>Arthropoda</taxon>
        <taxon>Chelicerata</taxon>
        <taxon>Arachnida</taxon>
        <taxon>Acari</taxon>
        <taxon>Parasitiformes</taxon>
        <taxon>Ixodida</taxon>
        <taxon>Ixodoidea</taxon>
        <taxon>Ixodidae</taxon>
        <taxon>Hyalomminae</taxon>
        <taxon>Hyalomma</taxon>
    </lineage>
</organism>
<proteinExistence type="predicted"/>
<evidence type="ECO:0000313" key="2">
    <source>
        <dbReference type="Proteomes" id="UP000821845"/>
    </source>
</evidence>
<protein>
    <submittedName>
        <fullName evidence="1">Uncharacterized protein</fullName>
    </submittedName>
</protein>
<evidence type="ECO:0000313" key="1">
    <source>
        <dbReference type="EMBL" id="KAH6924193.1"/>
    </source>
</evidence>
<name>A0ACB7RNH2_HYAAI</name>
<gene>
    <name evidence="1" type="ORF">HPB50_013592</name>
</gene>
<dbReference type="EMBL" id="CM023488">
    <property type="protein sequence ID" value="KAH6924193.1"/>
    <property type="molecule type" value="Genomic_DNA"/>
</dbReference>
<keyword evidence="2" id="KW-1185">Reference proteome</keyword>